<reference evidence="1 2" key="2">
    <citation type="submission" date="2015-10" db="EMBL/GenBank/DDBJ databases">
        <title>Comparative genomics and high-throughput reverse genetic screens identify a new phytobacterial MAMP and an Arabidopsis receptor required for immune elicitation.</title>
        <authorList>
            <person name="Mott G.A."/>
            <person name="Thakur S."/>
            <person name="Wang P.W."/>
            <person name="Desveaux D."/>
            <person name="Guttman D.S."/>
        </authorList>
    </citation>
    <scope>NUCLEOTIDE SEQUENCE [LARGE SCALE GENOMIC DNA]</scope>
    <source>
        <strain evidence="1 2">0788_9</strain>
    </source>
</reference>
<reference evidence="1 2" key="1">
    <citation type="submission" date="2015-07" db="EMBL/GenBank/DDBJ databases">
        <authorList>
            <person name="Noorani M."/>
        </authorList>
    </citation>
    <scope>NUCLEOTIDE SEQUENCE [LARGE SCALE GENOMIC DNA]</scope>
    <source>
        <strain evidence="1 2">0788_9</strain>
    </source>
</reference>
<evidence type="ECO:0000313" key="1">
    <source>
        <dbReference type="EMBL" id="KPC27708.1"/>
    </source>
</evidence>
<evidence type="ECO:0000313" key="2">
    <source>
        <dbReference type="Proteomes" id="UP000037891"/>
    </source>
</evidence>
<proteinExistence type="predicted"/>
<gene>
    <name evidence="1" type="ORF">ABJ99_0205</name>
</gene>
<dbReference type="EMBL" id="LGLN01000067">
    <property type="protein sequence ID" value="KPC27708.1"/>
    <property type="molecule type" value="Genomic_DNA"/>
</dbReference>
<sequence>MTEYRYTEAERIQQLQLLEQGLVALLPVSMQLGLAQTPHYQEALCQARFLMETGFTQTDLTRLSRSVPDAVSRGRDWESQYLIQKPDGSWGWQEWFLELESRLAPVMKSAEALRMLGYY</sequence>
<dbReference type="RefSeq" id="WP_054086934.1">
    <property type="nucleotide sequence ID" value="NZ_LGLN01000067.1"/>
</dbReference>
<dbReference type="AlphaFoldDB" id="A0A0N0X8U0"/>
<comment type="caution">
    <text evidence="1">The sequence shown here is derived from an EMBL/GenBank/DDBJ whole genome shotgun (WGS) entry which is preliminary data.</text>
</comment>
<organism evidence="1 2">
    <name type="scientific">Pseudomonas syringae pv. cilantro</name>
    <dbReference type="NCBI Taxonomy" id="81035"/>
    <lineage>
        <taxon>Bacteria</taxon>
        <taxon>Pseudomonadati</taxon>
        <taxon>Pseudomonadota</taxon>
        <taxon>Gammaproteobacteria</taxon>
        <taxon>Pseudomonadales</taxon>
        <taxon>Pseudomonadaceae</taxon>
        <taxon>Pseudomonas</taxon>
        <taxon>Pseudomonas syringae</taxon>
    </lineage>
</organism>
<name>A0A0N0X8U0_PSESX</name>
<protein>
    <submittedName>
        <fullName evidence="1">Uncharacterized protein</fullName>
    </submittedName>
</protein>
<dbReference type="Proteomes" id="UP000037891">
    <property type="component" value="Unassembled WGS sequence"/>
</dbReference>
<accession>A0A0N0X8U0</accession>
<dbReference type="PATRIC" id="fig|81035.3.peg.248"/>